<protein>
    <submittedName>
        <fullName evidence="1">Uncharacterized protein</fullName>
    </submittedName>
</protein>
<name>A0ABU1UQ17_9ACTN</name>
<dbReference type="EMBL" id="JAVDWH010000001">
    <property type="protein sequence ID" value="MDR7087272.1"/>
    <property type="molecule type" value="Genomic_DNA"/>
</dbReference>
<sequence length="365" mass="41090">MTMKVGRTRQDVLEDGRHRTKVKVTFTDGSRRVLTFVTSPDIPFVKTNKGDLWLPTMLVVAKRRGEDLELTDPISERAASIARVQDILSTWYPHRMKQVEVHAPPAERTRRRLGSPQKITGAFFTGGVDSFHTLTKNADRIGAIVYGFGIDVPLREREAIARTNALLEDVAAESGVRLLTARTTIRKFLAEDTRWGSEAHGAALATLATLFSPILDRILIPATHTYATGQKWGSHPLLDEQWTTDRLTVEHDGAEVGRSVKAQLFADNPVAQRHLRVCYEKFTDMNCCRCLKCLRTMACLASIDRLDSFPTFHEPLDLELLASKTLRPRKVAQAREIYNFVRRQPGHDDITEVLLGMLQKAGHEK</sequence>
<proteinExistence type="predicted"/>
<comment type="caution">
    <text evidence="1">The sequence shown here is derived from an EMBL/GenBank/DDBJ whole genome shotgun (WGS) entry which is preliminary data.</text>
</comment>
<organism evidence="1 2">
    <name type="scientific">Aeromicrobium panaciterrae</name>
    <dbReference type="NCBI Taxonomy" id="363861"/>
    <lineage>
        <taxon>Bacteria</taxon>
        <taxon>Bacillati</taxon>
        <taxon>Actinomycetota</taxon>
        <taxon>Actinomycetes</taxon>
        <taxon>Propionibacteriales</taxon>
        <taxon>Nocardioidaceae</taxon>
        <taxon>Aeromicrobium</taxon>
    </lineage>
</organism>
<dbReference type="Proteomes" id="UP001257739">
    <property type="component" value="Unassembled WGS sequence"/>
</dbReference>
<evidence type="ECO:0000313" key="1">
    <source>
        <dbReference type="EMBL" id="MDR7087272.1"/>
    </source>
</evidence>
<gene>
    <name evidence="1" type="ORF">J2X11_002111</name>
</gene>
<evidence type="ECO:0000313" key="2">
    <source>
        <dbReference type="Proteomes" id="UP001257739"/>
    </source>
</evidence>
<dbReference type="RefSeq" id="WP_309970596.1">
    <property type="nucleotide sequence ID" value="NZ_JAVDWH010000001.1"/>
</dbReference>
<accession>A0ABU1UQ17</accession>
<reference evidence="1 2" key="1">
    <citation type="submission" date="2023-07" db="EMBL/GenBank/DDBJ databases">
        <title>Sorghum-associated microbial communities from plants grown in Nebraska, USA.</title>
        <authorList>
            <person name="Schachtman D."/>
        </authorList>
    </citation>
    <scope>NUCLEOTIDE SEQUENCE [LARGE SCALE GENOMIC DNA]</scope>
    <source>
        <strain evidence="1 2">BE248</strain>
    </source>
</reference>
<keyword evidence="2" id="KW-1185">Reference proteome</keyword>